<evidence type="ECO:0000256" key="7">
    <source>
        <dbReference type="ARBA" id="ARBA00023136"/>
    </source>
</evidence>
<dbReference type="PATRIC" id="fig|81857.4.peg.1657"/>
<sequence length="238" mass="26431">MTWLIIIVASVLAALVQGLTGFGSVIIMMIFFPAIFPISRAAGIAGTIMFTSVLTLTLRYHHYFKLKRVLPPFIVYAAVATWSVHLSNVLDTRVLRLMLGALLVVLSLYFIFSKSAGRAKYPWYIALLFMVISGFFNGLFGIGGPLMALYFLSLSDSMGDYLGNIQGFFLIDAFYITSVRVANGILGTIDIPYIIVGMIAAIFGTIIATHLSERWDLQTIKPWIYAFIGLSGIYYLFF</sequence>
<feature type="transmembrane region" description="Helical" evidence="8">
    <location>
        <begin position="94"/>
        <end position="112"/>
    </location>
</feature>
<comment type="caution">
    <text evidence="9">The sequence shown here is derived from an EMBL/GenBank/DDBJ whole genome shotgun (WGS) entry which is preliminary data.</text>
</comment>
<comment type="similarity">
    <text evidence="2 8">Belongs to the 4-toluene sulfonate uptake permease (TSUP) (TC 2.A.102) family.</text>
</comment>
<protein>
    <recommendedName>
        <fullName evidence="8">Probable membrane transporter protein</fullName>
    </recommendedName>
</protein>
<dbReference type="EMBL" id="JQAZ01000005">
    <property type="protein sequence ID" value="KRN30996.1"/>
    <property type="molecule type" value="Genomic_DNA"/>
</dbReference>
<keyword evidence="10" id="KW-1185">Reference proteome</keyword>
<comment type="subcellular location">
    <subcellularLocation>
        <location evidence="1 8">Cell membrane</location>
        <topology evidence="1 8">Multi-pass membrane protein</topology>
    </subcellularLocation>
</comment>
<feature type="transmembrane region" description="Helical" evidence="8">
    <location>
        <begin position="161"/>
        <end position="179"/>
    </location>
</feature>
<keyword evidence="3" id="KW-0813">Transport</keyword>
<proteinExistence type="inferred from homology"/>
<name>A0A0R2G240_9LACO</name>
<dbReference type="PANTHER" id="PTHR30269:SF37">
    <property type="entry name" value="MEMBRANE TRANSPORTER PROTEIN"/>
    <property type="match status" value="1"/>
</dbReference>
<dbReference type="InterPro" id="IPR002781">
    <property type="entry name" value="TM_pro_TauE-like"/>
</dbReference>
<dbReference type="Proteomes" id="UP000051645">
    <property type="component" value="Unassembled WGS sequence"/>
</dbReference>
<evidence type="ECO:0000256" key="1">
    <source>
        <dbReference type="ARBA" id="ARBA00004651"/>
    </source>
</evidence>
<evidence type="ECO:0000256" key="8">
    <source>
        <dbReference type="RuleBase" id="RU363041"/>
    </source>
</evidence>
<feature type="transmembrane region" description="Helical" evidence="8">
    <location>
        <begin position="34"/>
        <end position="57"/>
    </location>
</feature>
<evidence type="ECO:0000256" key="2">
    <source>
        <dbReference type="ARBA" id="ARBA00009142"/>
    </source>
</evidence>
<evidence type="ECO:0000313" key="10">
    <source>
        <dbReference type="Proteomes" id="UP000051645"/>
    </source>
</evidence>
<feature type="transmembrane region" description="Helical" evidence="8">
    <location>
        <begin position="69"/>
        <end position="88"/>
    </location>
</feature>
<keyword evidence="6 8" id="KW-1133">Transmembrane helix</keyword>
<evidence type="ECO:0000313" key="9">
    <source>
        <dbReference type="EMBL" id="KRN30996.1"/>
    </source>
</evidence>
<feature type="transmembrane region" description="Helical" evidence="8">
    <location>
        <begin position="124"/>
        <end position="149"/>
    </location>
</feature>
<evidence type="ECO:0000256" key="5">
    <source>
        <dbReference type="ARBA" id="ARBA00022692"/>
    </source>
</evidence>
<evidence type="ECO:0000256" key="4">
    <source>
        <dbReference type="ARBA" id="ARBA00022475"/>
    </source>
</evidence>
<dbReference type="GO" id="GO:0005886">
    <property type="term" value="C:plasma membrane"/>
    <property type="evidence" value="ECO:0007669"/>
    <property type="project" value="UniProtKB-SubCell"/>
</dbReference>
<dbReference type="STRING" id="81857.IV38_GL001578"/>
<keyword evidence="7 8" id="KW-0472">Membrane</keyword>
<dbReference type="OrthoDB" id="7843147at2"/>
<feature type="transmembrane region" description="Helical" evidence="8">
    <location>
        <begin position="220"/>
        <end position="237"/>
    </location>
</feature>
<dbReference type="AlphaFoldDB" id="A0A0R2G240"/>
<feature type="transmembrane region" description="Helical" evidence="8">
    <location>
        <begin position="191"/>
        <end position="208"/>
    </location>
</feature>
<organism evidence="9 10">
    <name type="scientific">Lactobacillus selangorensis</name>
    <dbReference type="NCBI Taxonomy" id="81857"/>
    <lineage>
        <taxon>Bacteria</taxon>
        <taxon>Bacillati</taxon>
        <taxon>Bacillota</taxon>
        <taxon>Bacilli</taxon>
        <taxon>Lactobacillales</taxon>
        <taxon>Lactobacillaceae</taxon>
        <taxon>Lactobacillus</taxon>
    </lineage>
</organism>
<keyword evidence="5 8" id="KW-0812">Transmembrane</keyword>
<dbReference type="Pfam" id="PF01925">
    <property type="entry name" value="TauE"/>
    <property type="match status" value="1"/>
</dbReference>
<accession>A0A0R2G240</accession>
<reference evidence="9 10" key="1">
    <citation type="journal article" date="2015" name="Genome Announc.">
        <title>Expanding the biotechnology potential of lactobacilli through comparative genomics of 213 strains and associated genera.</title>
        <authorList>
            <person name="Sun Z."/>
            <person name="Harris H.M."/>
            <person name="McCann A."/>
            <person name="Guo C."/>
            <person name="Argimon S."/>
            <person name="Zhang W."/>
            <person name="Yang X."/>
            <person name="Jeffery I.B."/>
            <person name="Cooney J.C."/>
            <person name="Kagawa T.F."/>
            <person name="Liu W."/>
            <person name="Song Y."/>
            <person name="Salvetti E."/>
            <person name="Wrobel A."/>
            <person name="Rasinkangas P."/>
            <person name="Parkhill J."/>
            <person name="Rea M.C."/>
            <person name="O'Sullivan O."/>
            <person name="Ritari J."/>
            <person name="Douillard F.P."/>
            <person name="Paul Ross R."/>
            <person name="Yang R."/>
            <person name="Briner A.E."/>
            <person name="Felis G.E."/>
            <person name="de Vos W.M."/>
            <person name="Barrangou R."/>
            <person name="Klaenhammer T.R."/>
            <person name="Caufield P.W."/>
            <person name="Cui Y."/>
            <person name="Zhang H."/>
            <person name="O'Toole P.W."/>
        </authorList>
    </citation>
    <scope>NUCLEOTIDE SEQUENCE [LARGE SCALE GENOMIC DNA]</scope>
    <source>
        <strain evidence="9 10">DSM 13344</strain>
    </source>
</reference>
<gene>
    <name evidence="9" type="ORF">IV40_GL001637</name>
</gene>
<dbReference type="PANTHER" id="PTHR30269">
    <property type="entry name" value="TRANSMEMBRANE PROTEIN YFCA"/>
    <property type="match status" value="1"/>
</dbReference>
<evidence type="ECO:0000256" key="3">
    <source>
        <dbReference type="ARBA" id="ARBA00022448"/>
    </source>
</evidence>
<evidence type="ECO:0000256" key="6">
    <source>
        <dbReference type="ARBA" id="ARBA00022989"/>
    </source>
</evidence>
<dbReference type="RefSeq" id="WP_057770167.1">
    <property type="nucleotide sequence ID" value="NZ_JQAT01000004.1"/>
</dbReference>
<keyword evidence="4 8" id="KW-1003">Cell membrane</keyword>
<dbReference type="InterPro" id="IPR052017">
    <property type="entry name" value="TSUP"/>
</dbReference>